<dbReference type="FunFam" id="3.50.30.30:FF:000045">
    <property type="entry name" value="Predicted protein"/>
    <property type="match status" value="1"/>
</dbReference>
<dbReference type="InterPro" id="IPR039373">
    <property type="entry name" value="Peptidase_M28B"/>
</dbReference>
<dbReference type="InterPro" id="IPR007365">
    <property type="entry name" value="TFR-like_dimer_dom"/>
</dbReference>
<accession>A0A4U5MSF1</accession>
<dbReference type="CDD" id="cd02121">
    <property type="entry name" value="PA_GCPII_like"/>
    <property type="match status" value="1"/>
</dbReference>
<dbReference type="InterPro" id="IPR036757">
    <property type="entry name" value="TFR-like_dimer_dom_sf"/>
</dbReference>
<reference evidence="7 8" key="2">
    <citation type="journal article" date="2019" name="G3 (Bethesda)">
        <title>Hybrid Assembly of the Genome of the Entomopathogenic Nematode Steinernema carpocapsae Identifies the X-Chromosome.</title>
        <authorList>
            <person name="Serra L."/>
            <person name="Macchietto M."/>
            <person name="Macias-Munoz A."/>
            <person name="McGill C.J."/>
            <person name="Rodriguez I.M."/>
            <person name="Rodriguez B."/>
            <person name="Murad R."/>
            <person name="Mortazavi A."/>
        </authorList>
    </citation>
    <scope>NUCLEOTIDE SEQUENCE [LARGE SCALE GENOMIC DNA]</scope>
    <source>
        <strain evidence="7 8">ALL</strain>
    </source>
</reference>
<dbReference type="Pfam" id="PF04253">
    <property type="entry name" value="TFR_dimer"/>
    <property type="match status" value="1"/>
</dbReference>
<evidence type="ECO:0000256" key="3">
    <source>
        <dbReference type="SAM" id="Phobius"/>
    </source>
</evidence>
<dbReference type="SUPFAM" id="SSF52025">
    <property type="entry name" value="PA domain"/>
    <property type="match status" value="1"/>
</dbReference>
<dbReference type="SUPFAM" id="SSF47672">
    <property type="entry name" value="Transferrin receptor-like dimerisation domain"/>
    <property type="match status" value="1"/>
</dbReference>
<dbReference type="FunFam" id="3.40.630.10:FF:000101">
    <property type="entry name" value="N-acetylated alpha-linked acidic dipeptidase like 1"/>
    <property type="match status" value="1"/>
</dbReference>
<feature type="compositionally biased region" description="Low complexity" evidence="2">
    <location>
        <begin position="58"/>
        <end position="81"/>
    </location>
</feature>
<dbReference type="STRING" id="34508.A0A4U5MSF1"/>
<keyword evidence="8" id="KW-1185">Reference proteome</keyword>
<feature type="region of interest" description="Disordered" evidence="2">
    <location>
        <begin position="34"/>
        <end position="82"/>
    </location>
</feature>
<feature type="transmembrane region" description="Helical" evidence="3">
    <location>
        <begin position="107"/>
        <end position="132"/>
    </location>
</feature>
<dbReference type="EMBL" id="AZBU02000006">
    <property type="protein sequence ID" value="TKR72620.1"/>
    <property type="molecule type" value="Genomic_DNA"/>
</dbReference>
<comment type="caution">
    <text evidence="7">The sequence shown here is derived from an EMBL/GenBank/DDBJ whole genome shotgun (WGS) entry which is preliminary data.</text>
</comment>
<dbReference type="Pfam" id="PF02225">
    <property type="entry name" value="PA"/>
    <property type="match status" value="1"/>
</dbReference>
<dbReference type="Pfam" id="PF04389">
    <property type="entry name" value="Peptidase_M28"/>
    <property type="match status" value="1"/>
</dbReference>
<evidence type="ECO:0000259" key="4">
    <source>
        <dbReference type="Pfam" id="PF02225"/>
    </source>
</evidence>
<reference evidence="7 8" key="1">
    <citation type="journal article" date="2015" name="Genome Biol.">
        <title>Comparative genomics of Steinernema reveals deeply conserved gene regulatory networks.</title>
        <authorList>
            <person name="Dillman A.R."/>
            <person name="Macchietto M."/>
            <person name="Porter C.F."/>
            <person name="Rogers A."/>
            <person name="Williams B."/>
            <person name="Antoshechkin I."/>
            <person name="Lee M.M."/>
            <person name="Goodwin Z."/>
            <person name="Lu X."/>
            <person name="Lewis E.E."/>
            <person name="Goodrich-Blair H."/>
            <person name="Stock S.P."/>
            <person name="Adams B.J."/>
            <person name="Sternberg P.W."/>
            <person name="Mortazavi A."/>
        </authorList>
    </citation>
    <scope>NUCLEOTIDE SEQUENCE [LARGE SCALE GENOMIC DNA]</scope>
    <source>
        <strain evidence="7 8">ALL</strain>
    </source>
</reference>
<evidence type="ECO:0000313" key="7">
    <source>
        <dbReference type="EMBL" id="TKR72620.1"/>
    </source>
</evidence>
<dbReference type="PANTHER" id="PTHR10404">
    <property type="entry name" value="N-ACETYLATED-ALPHA-LINKED ACIDIC DIPEPTIDASE"/>
    <property type="match status" value="1"/>
</dbReference>
<comment type="similarity">
    <text evidence="1">Belongs to the peptidase M28 family. M28B subfamily.</text>
</comment>
<name>A0A4U5MSF1_STECR</name>
<evidence type="ECO:0000256" key="2">
    <source>
        <dbReference type="SAM" id="MobiDB-lite"/>
    </source>
</evidence>
<evidence type="ECO:0000259" key="6">
    <source>
        <dbReference type="Pfam" id="PF04389"/>
    </source>
</evidence>
<dbReference type="InterPro" id="IPR046450">
    <property type="entry name" value="PA_dom_sf"/>
</dbReference>
<evidence type="ECO:0008006" key="9">
    <source>
        <dbReference type="Google" id="ProtNLM"/>
    </source>
</evidence>
<gene>
    <name evidence="7" type="ORF">L596_020038</name>
</gene>
<dbReference type="AlphaFoldDB" id="A0A4U5MSF1"/>
<proteinExistence type="inferred from homology"/>
<evidence type="ECO:0000256" key="1">
    <source>
        <dbReference type="ARBA" id="ARBA00005634"/>
    </source>
</evidence>
<dbReference type="InterPro" id="IPR003137">
    <property type="entry name" value="PA_domain"/>
</dbReference>
<dbReference type="Proteomes" id="UP000298663">
    <property type="component" value="Unassembled WGS sequence"/>
</dbReference>
<dbReference type="GO" id="GO:0004180">
    <property type="term" value="F:carboxypeptidase activity"/>
    <property type="evidence" value="ECO:0007669"/>
    <property type="project" value="TreeGrafter"/>
</dbReference>
<dbReference type="SUPFAM" id="SSF53187">
    <property type="entry name" value="Zn-dependent exopeptidases"/>
    <property type="match status" value="1"/>
</dbReference>
<dbReference type="Gene3D" id="1.20.930.40">
    <property type="entry name" value="Transferrin receptor-like, dimerisation domain"/>
    <property type="match status" value="1"/>
</dbReference>
<dbReference type="Gene3D" id="3.50.30.30">
    <property type="match status" value="1"/>
</dbReference>
<dbReference type="InterPro" id="IPR007484">
    <property type="entry name" value="Peptidase_M28"/>
</dbReference>
<feature type="domain" description="Peptidase M28" evidence="6">
    <location>
        <begin position="467"/>
        <end position="672"/>
    </location>
</feature>
<evidence type="ECO:0000259" key="5">
    <source>
        <dbReference type="Pfam" id="PF04253"/>
    </source>
</evidence>
<dbReference type="Gene3D" id="3.40.630.10">
    <property type="entry name" value="Zn peptidases"/>
    <property type="match status" value="1"/>
</dbReference>
<dbReference type="PANTHER" id="PTHR10404:SF77">
    <property type="entry name" value="GLUTAMATE CARBOXYPEPTIDASE 2 HOMOLOG"/>
    <property type="match status" value="1"/>
</dbReference>
<sequence>MPPQQGEQKIAIGAYCTTLEDYLRYLQLRNGDVDKDEEVGNNPAGADSPLLHEEHEPSTASSYCYESEEYSSSGSSSVENSQPTAYVRLKRSDPKMGVENVLTWKRIAAVLGLAMIILVLLSVGFIVTTILIGTSKSKAPESYKPKPDPRNPYDFVIYENKTHNDMISALLMKHIDPVRIRDNIRWMSSEVHVAGTPENLAVMDRLASEYRKIGLSVDVRTYEVLLSYPDYSNPNTIELKTGRTWVTVSNGLAERLGPKKAQEEQEDPRSLVYFNAYSGNGSAEGEIVFVNYCRPEDFGQLKKKGITVKGRIVLCRYGDIFRGDKARLAQIEGAVGVIIYSDPSDYAPNYSKDRQAFADQIWMPPSGAQRGSLMKTDGDPLTPFYPSRPYAYRSENVESLKKDFILPKVPVMPIGYRDAVKIMRALDGAEVVEPTWLGAMNATYRFYGSKTFRINVRSSLDKREIKNVVATMRGSIEPDRWVMFGNHVDAWVKGSVDPNSGTGVMLELARAAMEVSNKTGWKPKRSLVFCQWDAEEFGLIGSTEYVEEFLKPLQQKAVAMLNVDNINGNNTLSIKAVPLLYDALVEAAGKVGHPNPEDVENGRRTLLDAWKFYDPHGPLPGDKSVPHISTPGSGSDFQRFISYAGVPVVDLKMICAPQYTYMLYHTMYETPWLTENLIDPSNQVFAAVGQMWLELGRNLADSVVIPFNAHHYSTVLLDHVRQMDVTLRKSGVIEALGSDFYTKTMRHLSAALEDFGNAADALQHLVNAIRTGERGANIRQIEQLNSRVQMLERAFITDQGIYPERAFYRHVVFTSSELNDYGGTTFALILDPVEHWNQATTPEDKKKWLETVKMGFTRLQYAIESATLTIKLDYGF</sequence>
<keyword evidence="3" id="KW-1133">Transmembrane helix</keyword>
<organism evidence="7 8">
    <name type="scientific">Steinernema carpocapsae</name>
    <name type="common">Entomopathogenic nematode</name>
    <dbReference type="NCBI Taxonomy" id="34508"/>
    <lineage>
        <taxon>Eukaryota</taxon>
        <taxon>Metazoa</taxon>
        <taxon>Ecdysozoa</taxon>
        <taxon>Nematoda</taxon>
        <taxon>Chromadorea</taxon>
        <taxon>Rhabditida</taxon>
        <taxon>Tylenchina</taxon>
        <taxon>Panagrolaimomorpha</taxon>
        <taxon>Strongyloidoidea</taxon>
        <taxon>Steinernematidae</taxon>
        <taxon>Steinernema</taxon>
    </lineage>
</organism>
<feature type="domain" description="Transferrin receptor-like dimerisation" evidence="5">
    <location>
        <begin position="745"/>
        <end position="869"/>
    </location>
</feature>
<feature type="domain" description="PA" evidence="4">
    <location>
        <begin position="284"/>
        <end position="371"/>
    </location>
</feature>
<evidence type="ECO:0000313" key="8">
    <source>
        <dbReference type="Proteomes" id="UP000298663"/>
    </source>
</evidence>
<keyword evidence="3" id="KW-0472">Membrane</keyword>
<keyword evidence="3" id="KW-0812">Transmembrane</keyword>
<protein>
    <recommendedName>
        <fullName evidence="9">Peptidase M28 domain-containing protein</fullName>
    </recommendedName>
</protein>
<dbReference type="OrthoDB" id="5841748at2759"/>